<dbReference type="EMBL" id="CP002547">
    <property type="protein sequence ID" value="ADY55958.1"/>
    <property type="molecule type" value="Genomic_DNA"/>
</dbReference>
<dbReference type="SUPFAM" id="SSF52540">
    <property type="entry name" value="P-loop containing nucleoside triphosphate hydrolases"/>
    <property type="match status" value="1"/>
</dbReference>
<dbReference type="InterPro" id="IPR003439">
    <property type="entry name" value="ABC_transporter-like_ATP-bd"/>
</dbReference>
<dbReference type="PANTHER" id="PTHR42939:SF3">
    <property type="entry name" value="ABC TRANSPORTER ATP-BINDING COMPONENT"/>
    <property type="match status" value="1"/>
</dbReference>
<keyword evidence="1" id="KW-0813">Transport</keyword>
<evidence type="ECO:0000313" key="5">
    <source>
        <dbReference type="EMBL" id="ADY55958.1"/>
    </source>
</evidence>
<dbReference type="eggNOG" id="COG1131">
    <property type="taxonomic scope" value="Bacteria"/>
</dbReference>
<dbReference type="PANTHER" id="PTHR42939">
    <property type="entry name" value="ABC TRANSPORTER ATP-BINDING PROTEIN ALBC-RELATED"/>
    <property type="match status" value="1"/>
</dbReference>
<protein>
    <submittedName>
        <fullName evidence="5">ABC transporter related protein</fullName>
    </submittedName>
</protein>
<evidence type="ECO:0000256" key="2">
    <source>
        <dbReference type="ARBA" id="ARBA00022741"/>
    </source>
</evidence>
<dbReference type="InterPro" id="IPR027417">
    <property type="entry name" value="P-loop_NTPase"/>
</dbReference>
<keyword evidence="2" id="KW-0547">Nucleotide-binding</keyword>
<dbReference type="RefSeq" id="WP_013624826.1">
    <property type="nucleotide sequence ID" value="NC_015172.1"/>
</dbReference>
<dbReference type="KEGG" id="sgy:Sgly_1660"/>
<dbReference type="SMART" id="SM00382">
    <property type="entry name" value="AAA"/>
    <property type="match status" value="1"/>
</dbReference>
<name>F0SYC3_SYNGF</name>
<dbReference type="HOGENOM" id="CLU_000604_1_2_9"/>
<reference evidence="6" key="2">
    <citation type="submission" date="2011-02" db="EMBL/GenBank/DDBJ databases">
        <title>The complete genome of Syntrophobotulus glycolicus DSM 8271.</title>
        <authorList>
            <person name="Lucas S."/>
            <person name="Copeland A."/>
            <person name="Lapidus A."/>
            <person name="Bruce D."/>
            <person name="Goodwin L."/>
            <person name="Pitluck S."/>
            <person name="Kyrpides N."/>
            <person name="Mavromatis K."/>
            <person name="Pagani I."/>
            <person name="Ivanova N."/>
            <person name="Mikhailova N."/>
            <person name="Chertkov O."/>
            <person name="Held B."/>
            <person name="Detter J.C."/>
            <person name="Tapia R."/>
            <person name="Han C."/>
            <person name="Land M."/>
            <person name="Hauser L."/>
            <person name="Markowitz V."/>
            <person name="Cheng J.-F."/>
            <person name="Hugenholtz P."/>
            <person name="Woyke T."/>
            <person name="Wu D."/>
            <person name="Spring S."/>
            <person name="Schroeder M."/>
            <person name="Brambilla E."/>
            <person name="Klenk H.-P."/>
            <person name="Eisen J.A."/>
        </authorList>
    </citation>
    <scope>NUCLEOTIDE SEQUENCE [LARGE SCALE GENOMIC DNA]</scope>
    <source>
        <strain evidence="6">DSM 8271 / FlGlyR</strain>
    </source>
</reference>
<keyword evidence="6" id="KW-1185">Reference proteome</keyword>
<dbReference type="AlphaFoldDB" id="F0SYC3"/>
<dbReference type="OrthoDB" id="9804819at2"/>
<dbReference type="InterPro" id="IPR003593">
    <property type="entry name" value="AAA+_ATPase"/>
</dbReference>
<dbReference type="Gene3D" id="3.40.50.300">
    <property type="entry name" value="P-loop containing nucleotide triphosphate hydrolases"/>
    <property type="match status" value="1"/>
</dbReference>
<dbReference type="InterPro" id="IPR051782">
    <property type="entry name" value="ABC_Transporter_VariousFunc"/>
</dbReference>
<reference evidence="5 6" key="1">
    <citation type="journal article" date="2011" name="Stand. Genomic Sci.">
        <title>Complete genome sequence of Syntrophobotulus glycolicus type strain (FlGlyR).</title>
        <authorList>
            <person name="Han C."/>
            <person name="Mwirichia R."/>
            <person name="Chertkov O."/>
            <person name="Held B."/>
            <person name="Lapidus A."/>
            <person name="Nolan M."/>
            <person name="Lucas S."/>
            <person name="Hammon N."/>
            <person name="Deshpande S."/>
            <person name="Cheng J.F."/>
            <person name="Tapia R."/>
            <person name="Goodwin L."/>
            <person name="Pitluck S."/>
            <person name="Huntemann M."/>
            <person name="Liolios K."/>
            <person name="Ivanova N."/>
            <person name="Pagani I."/>
            <person name="Mavromatis K."/>
            <person name="Ovchinikova G."/>
            <person name="Pati A."/>
            <person name="Chen A."/>
            <person name="Palaniappan K."/>
            <person name="Land M."/>
            <person name="Hauser L."/>
            <person name="Brambilla E.M."/>
            <person name="Rohde M."/>
            <person name="Spring S."/>
            <person name="Sikorski J."/>
            <person name="Goker M."/>
            <person name="Woyke T."/>
            <person name="Bristow J."/>
            <person name="Eisen J.A."/>
            <person name="Markowitz V."/>
            <person name="Hugenholtz P."/>
            <person name="Kyrpides N.C."/>
            <person name="Klenk H.P."/>
            <person name="Detter J.C."/>
        </authorList>
    </citation>
    <scope>NUCLEOTIDE SEQUENCE [LARGE SCALE GENOMIC DNA]</scope>
    <source>
        <strain evidence="6">DSM 8271 / FlGlyR</strain>
    </source>
</reference>
<gene>
    <name evidence="5" type="ordered locus">Sgly_1660</name>
</gene>
<dbReference type="GO" id="GO:0016887">
    <property type="term" value="F:ATP hydrolysis activity"/>
    <property type="evidence" value="ECO:0007669"/>
    <property type="project" value="InterPro"/>
</dbReference>
<proteinExistence type="predicted"/>
<evidence type="ECO:0000313" key="6">
    <source>
        <dbReference type="Proteomes" id="UP000007488"/>
    </source>
</evidence>
<dbReference type="Pfam" id="PF00005">
    <property type="entry name" value="ABC_tran"/>
    <property type="match status" value="1"/>
</dbReference>
<accession>F0SYC3</accession>
<feature type="domain" description="ABC transporter" evidence="4">
    <location>
        <begin position="2"/>
        <end position="230"/>
    </location>
</feature>
<dbReference type="GO" id="GO:0005524">
    <property type="term" value="F:ATP binding"/>
    <property type="evidence" value="ECO:0007669"/>
    <property type="project" value="UniProtKB-KW"/>
</dbReference>
<evidence type="ECO:0000256" key="1">
    <source>
        <dbReference type="ARBA" id="ARBA00022448"/>
    </source>
</evidence>
<dbReference type="CDD" id="cd03230">
    <property type="entry name" value="ABC_DR_subfamily_A"/>
    <property type="match status" value="1"/>
</dbReference>
<evidence type="ECO:0000256" key="3">
    <source>
        <dbReference type="ARBA" id="ARBA00022840"/>
    </source>
</evidence>
<organism evidence="5 6">
    <name type="scientific">Syntrophobotulus glycolicus (strain DSM 8271 / FlGlyR)</name>
    <dbReference type="NCBI Taxonomy" id="645991"/>
    <lineage>
        <taxon>Bacteria</taxon>
        <taxon>Bacillati</taxon>
        <taxon>Bacillota</taxon>
        <taxon>Clostridia</taxon>
        <taxon>Eubacteriales</taxon>
        <taxon>Desulfitobacteriaceae</taxon>
        <taxon>Syntrophobotulus</taxon>
    </lineage>
</organism>
<evidence type="ECO:0000259" key="4">
    <source>
        <dbReference type="PROSITE" id="PS50893"/>
    </source>
</evidence>
<dbReference type="Proteomes" id="UP000007488">
    <property type="component" value="Chromosome"/>
</dbReference>
<keyword evidence="3" id="KW-0067">ATP-binding</keyword>
<dbReference type="PROSITE" id="PS50893">
    <property type="entry name" value="ABC_TRANSPORTER_2"/>
    <property type="match status" value="1"/>
</dbReference>
<dbReference type="STRING" id="645991.Sgly_1660"/>
<sequence length="287" mass="32366">MSNLIEVKNLRKSWQDFGLQDISFALAPGYIMGFVGPNGAGKSTTIKLMLNLLHKQGGDIKLFGLDHVKDEIAVKQQIGFVLDDTYFQENMTIKQIEWLVSGFYREWDREKFNQFMIKFSLPKHKKIKELSTGMKAKLAMSVALSHNAKLLILDEPTSGLDPVVRSEILGELSQVVQDPARGVFFSTHITSDLDKIADYVTFIHNGRIVLATTKDEINEKYAIVKGTKKQLAEIKSLLVRYKESQFGFEGLTGEAVVLRKQSRGQLVLEKAKIEDIMLYFEKGEAGC</sequence>